<reference evidence="1 2" key="1">
    <citation type="submission" date="2019-12" db="EMBL/GenBank/DDBJ databases">
        <title>Streptomyces sp. strain T44 isolated from rhizosphere soil of Broussonetia papyrifera.</title>
        <authorList>
            <person name="Mo P."/>
        </authorList>
    </citation>
    <scope>NUCLEOTIDE SEQUENCE [LARGE SCALE GENOMIC DNA]</scope>
    <source>
        <strain evidence="1 2">T44</strain>
    </source>
</reference>
<accession>A0A6I6MTW7</accession>
<protein>
    <submittedName>
        <fullName evidence="1">Uncharacterized protein</fullName>
    </submittedName>
</protein>
<keyword evidence="2" id="KW-1185">Reference proteome</keyword>
<evidence type="ECO:0000313" key="1">
    <source>
        <dbReference type="EMBL" id="QHA02464.1"/>
    </source>
</evidence>
<sequence length="85" mass="9938">MITERDRGYEYFFEVHYPLTSSQGYDCVSHRYDCVIDETRRYIHDFEAVAERTATTIDLYRGMLELHPDRVNQGALWGSARSAKG</sequence>
<gene>
    <name evidence="1" type="ORF">GQF42_03410</name>
</gene>
<proteinExistence type="predicted"/>
<evidence type="ECO:0000313" key="2">
    <source>
        <dbReference type="Proteomes" id="UP000436138"/>
    </source>
</evidence>
<organism evidence="1 2">
    <name type="scientific">Streptomyces broussonetiae</name>
    <dbReference type="NCBI Taxonomy" id="2686304"/>
    <lineage>
        <taxon>Bacteria</taxon>
        <taxon>Bacillati</taxon>
        <taxon>Actinomycetota</taxon>
        <taxon>Actinomycetes</taxon>
        <taxon>Kitasatosporales</taxon>
        <taxon>Streptomycetaceae</taxon>
        <taxon>Streptomyces</taxon>
    </lineage>
</organism>
<dbReference type="EMBL" id="CP047020">
    <property type="protein sequence ID" value="QHA02464.1"/>
    <property type="molecule type" value="Genomic_DNA"/>
</dbReference>
<dbReference type="AlphaFoldDB" id="A0A6I6MTW7"/>
<dbReference type="RefSeq" id="WP_158917481.1">
    <property type="nucleotide sequence ID" value="NZ_CP047020.1"/>
</dbReference>
<dbReference type="Proteomes" id="UP000436138">
    <property type="component" value="Chromosome"/>
</dbReference>
<name>A0A6I6MTW7_9ACTN</name>
<dbReference type="KEGG" id="sbro:GQF42_03410"/>